<feature type="non-terminal residue" evidence="1">
    <location>
        <position position="94"/>
    </location>
</feature>
<dbReference type="Proteomes" id="UP000886501">
    <property type="component" value="Unassembled WGS sequence"/>
</dbReference>
<name>A0ACB6Z8M2_THEGA</name>
<sequence length="94" mass="10626">NTVNKSTGFLPFQLHTGRSPRLIPPITPAARRSVDVDILGLIDWINTDVEEAKDNLMLTKVFQADQVNKKRGPEDVYKAGDLVMLSMANRRKEY</sequence>
<protein>
    <submittedName>
        <fullName evidence="1">Uncharacterized protein</fullName>
    </submittedName>
</protein>
<accession>A0ACB6Z8M2</accession>
<organism evidence="1 2">
    <name type="scientific">Thelephora ganbajun</name>
    <name type="common">Ganba fungus</name>
    <dbReference type="NCBI Taxonomy" id="370292"/>
    <lineage>
        <taxon>Eukaryota</taxon>
        <taxon>Fungi</taxon>
        <taxon>Dikarya</taxon>
        <taxon>Basidiomycota</taxon>
        <taxon>Agaricomycotina</taxon>
        <taxon>Agaricomycetes</taxon>
        <taxon>Thelephorales</taxon>
        <taxon>Thelephoraceae</taxon>
        <taxon>Thelephora</taxon>
    </lineage>
</organism>
<comment type="caution">
    <text evidence="1">The sequence shown here is derived from an EMBL/GenBank/DDBJ whole genome shotgun (WGS) entry which is preliminary data.</text>
</comment>
<keyword evidence="2" id="KW-1185">Reference proteome</keyword>
<gene>
    <name evidence="1" type="ORF">BDM02DRAFT_3064443</name>
</gene>
<feature type="non-terminal residue" evidence="1">
    <location>
        <position position="1"/>
    </location>
</feature>
<reference evidence="1" key="2">
    <citation type="journal article" date="2020" name="Nat. Commun.">
        <title>Large-scale genome sequencing of mycorrhizal fungi provides insights into the early evolution of symbiotic traits.</title>
        <authorList>
            <person name="Miyauchi S."/>
            <person name="Kiss E."/>
            <person name="Kuo A."/>
            <person name="Drula E."/>
            <person name="Kohler A."/>
            <person name="Sanchez-Garcia M."/>
            <person name="Morin E."/>
            <person name="Andreopoulos B."/>
            <person name="Barry K.W."/>
            <person name="Bonito G."/>
            <person name="Buee M."/>
            <person name="Carver A."/>
            <person name="Chen C."/>
            <person name="Cichocki N."/>
            <person name="Clum A."/>
            <person name="Culley D."/>
            <person name="Crous P.W."/>
            <person name="Fauchery L."/>
            <person name="Girlanda M."/>
            <person name="Hayes R.D."/>
            <person name="Keri Z."/>
            <person name="LaButti K."/>
            <person name="Lipzen A."/>
            <person name="Lombard V."/>
            <person name="Magnuson J."/>
            <person name="Maillard F."/>
            <person name="Murat C."/>
            <person name="Nolan M."/>
            <person name="Ohm R.A."/>
            <person name="Pangilinan J."/>
            <person name="Pereira M.F."/>
            <person name="Perotto S."/>
            <person name="Peter M."/>
            <person name="Pfister S."/>
            <person name="Riley R."/>
            <person name="Sitrit Y."/>
            <person name="Stielow J.B."/>
            <person name="Szollosi G."/>
            <person name="Zifcakova L."/>
            <person name="Stursova M."/>
            <person name="Spatafora J.W."/>
            <person name="Tedersoo L."/>
            <person name="Vaario L.M."/>
            <person name="Yamada A."/>
            <person name="Yan M."/>
            <person name="Wang P."/>
            <person name="Xu J."/>
            <person name="Bruns T."/>
            <person name="Baldrian P."/>
            <person name="Vilgalys R."/>
            <person name="Dunand C."/>
            <person name="Henrissat B."/>
            <person name="Grigoriev I.V."/>
            <person name="Hibbett D."/>
            <person name="Nagy L.G."/>
            <person name="Martin F.M."/>
        </authorList>
    </citation>
    <scope>NUCLEOTIDE SEQUENCE</scope>
    <source>
        <strain evidence="1">P2</strain>
    </source>
</reference>
<reference evidence="1" key="1">
    <citation type="submission" date="2019-10" db="EMBL/GenBank/DDBJ databases">
        <authorList>
            <consortium name="DOE Joint Genome Institute"/>
            <person name="Kuo A."/>
            <person name="Miyauchi S."/>
            <person name="Kiss E."/>
            <person name="Drula E."/>
            <person name="Kohler A."/>
            <person name="Sanchez-Garcia M."/>
            <person name="Andreopoulos B."/>
            <person name="Barry K.W."/>
            <person name="Bonito G."/>
            <person name="Buee M."/>
            <person name="Carver A."/>
            <person name="Chen C."/>
            <person name="Cichocki N."/>
            <person name="Clum A."/>
            <person name="Culley D."/>
            <person name="Crous P.W."/>
            <person name="Fauchery L."/>
            <person name="Girlanda M."/>
            <person name="Hayes R."/>
            <person name="Keri Z."/>
            <person name="Labutti K."/>
            <person name="Lipzen A."/>
            <person name="Lombard V."/>
            <person name="Magnuson J."/>
            <person name="Maillard F."/>
            <person name="Morin E."/>
            <person name="Murat C."/>
            <person name="Nolan M."/>
            <person name="Ohm R."/>
            <person name="Pangilinan J."/>
            <person name="Pereira M."/>
            <person name="Perotto S."/>
            <person name="Peter M."/>
            <person name="Riley R."/>
            <person name="Sitrit Y."/>
            <person name="Stielow B."/>
            <person name="Szollosi G."/>
            <person name="Zifcakova L."/>
            <person name="Stursova M."/>
            <person name="Spatafora J.W."/>
            <person name="Tedersoo L."/>
            <person name="Vaario L.-M."/>
            <person name="Yamada A."/>
            <person name="Yan M."/>
            <person name="Wang P."/>
            <person name="Xu J."/>
            <person name="Bruns T."/>
            <person name="Baldrian P."/>
            <person name="Vilgalys R."/>
            <person name="Henrissat B."/>
            <person name="Grigoriev I.V."/>
            <person name="Hibbett D."/>
            <person name="Nagy L.G."/>
            <person name="Martin F.M."/>
        </authorList>
    </citation>
    <scope>NUCLEOTIDE SEQUENCE</scope>
    <source>
        <strain evidence="1">P2</strain>
    </source>
</reference>
<proteinExistence type="predicted"/>
<dbReference type="EMBL" id="MU118088">
    <property type="protein sequence ID" value="KAF9645496.1"/>
    <property type="molecule type" value="Genomic_DNA"/>
</dbReference>
<evidence type="ECO:0000313" key="2">
    <source>
        <dbReference type="Proteomes" id="UP000886501"/>
    </source>
</evidence>
<evidence type="ECO:0000313" key="1">
    <source>
        <dbReference type="EMBL" id="KAF9645496.1"/>
    </source>
</evidence>